<comment type="caution">
    <text evidence="1">The sequence shown here is derived from an EMBL/GenBank/DDBJ whole genome shotgun (WGS) entry which is preliminary data.</text>
</comment>
<proteinExistence type="predicted"/>
<dbReference type="InterPro" id="IPR029058">
    <property type="entry name" value="AB_hydrolase_fold"/>
</dbReference>
<sequence>MTTIKGLPYYEPDFNADGSLNDATGDGDGGLPAAVAAGGITELFVMSHGWNNSVASARQLYTAMFSLIADQLGGDTAGVAVVGNNWPSVLLPDDSPDSALPVPSTGAELAAALAPRFPDQTAQLKKIGELLDEKPQQSAKLIEFHTLAAGLVTTAAQSQEDSGESDIVKGDPLAVFGQASAMAPKSTSAAQGLGNPFAALWSGAREILRTMSYYEMKNRAGVVGQRGLGPLLASLSGPSGPPRIHLIGHSFGARLVSYALAGLPKTGTSPVKSLTLIQGAFSHFTFNRELLFDRGRGPGGLAGLEERVDGPLLSTYTSADRAVGWWYPAASMLARQDSQAGQDPWFRWGAMGHDGYQQDPAATALELAEAGKPYDFQRGHFYRLDANKVIDDASQSEFSGAHSDIKHPEVAWAIVSAARAD</sequence>
<evidence type="ECO:0000313" key="2">
    <source>
        <dbReference type="Proteomes" id="UP000192434"/>
    </source>
</evidence>
<dbReference type="RefSeq" id="WP_083013461.1">
    <property type="nucleotide sequence ID" value="NZ_MVII01000002.1"/>
</dbReference>
<dbReference type="GO" id="GO:0004674">
    <property type="term" value="F:protein serine/threonine kinase activity"/>
    <property type="evidence" value="ECO:0007669"/>
    <property type="project" value="UniProtKB-KW"/>
</dbReference>
<keyword evidence="1" id="KW-0418">Kinase</keyword>
<dbReference type="Proteomes" id="UP000192434">
    <property type="component" value="Unassembled WGS sequence"/>
</dbReference>
<dbReference type="SUPFAM" id="SSF53474">
    <property type="entry name" value="alpha/beta-Hydrolases"/>
    <property type="match status" value="1"/>
</dbReference>
<dbReference type="AlphaFoldDB" id="A0A1X0JD06"/>
<protein>
    <submittedName>
        <fullName evidence="1">Serine/threonine protein kinase</fullName>
    </submittedName>
</protein>
<keyword evidence="1" id="KW-0808">Transferase</keyword>
<name>A0A1X0JD06_9MYCO</name>
<dbReference type="STRING" id="1578165.BKG68_01865"/>
<dbReference type="EMBL" id="MVII01000002">
    <property type="protein sequence ID" value="ORB60416.1"/>
    <property type="molecule type" value="Genomic_DNA"/>
</dbReference>
<accession>A0A1X0JD06</accession>
<reference evidence="1 2" key="1">
    <citation type="submission" date="2016-12" db="EMBL/GenBank/DDBJ databases">
        <title>The new phylogeny of genus Mycobacterium.</title>
        <authorList>
            <person name="Tortoli E."/>
            <person name="Trovato A."/>
            <person name="Cirillo D.M."/>
        </authorList>
    </citation>
    <scope>NUCLEOTIDE SEQUENCE [LARGE SCALE GENOMIC DNA]</scope>
    <source>
        <strain evidence="1 2">CCUG 66554</strain>
    </source>
</reference>
<keyword evidence="1" id="KW-0723">Serine/threonine-protein kinase</keyword>
<evidence type="ECO:0000313" key="1">
    <source>
        <dbReference type="EMBL" id="ORB60416.1"/>
    </source>
</evidence>
<gene>
    <name evidence="1" type="ORF">BST43_02405</name>
</gene>
<dbReference type="OrthoDB" id="280053at2"/>
<organism evidence="1 2">
    <name type="scientific">Mycobacteroides saopaulense</name>
    <dbReference type="NCBI Taxonomy" id="1578165"/>
    <lineage>
        <taxon>Bacteria</taxon>
        <taxon>Bacillati</taxon>
        <taxon>Actinomycetota</taxon>
        <taxon>Actinomycetes</taxon>
        <taxon>Mycobacteriales</taxon>
        <taxon>Mycobacteriaceae</taxon>
        <taxon>Mycobacteroides</taxon>
    </lineage>
</organism>
<dbReference type="Gene3D" id="3.40.50.1820">
    <property type="entry name" value="alpha/beta hydrolase"/>
    <property type="match status" value="1"/>
</dbReference>